<feature type="region of interest" description="Disordered" evidence="1">
    <location>
        <begin position="1"/>
        <end position="69"/>
    </location>
</feature>
<sequence>MAGKGDRPEELRGVRSADLQRIIQAENRNRNRNRNRNNRGNNRNGAHRRRSEERRRKSTARGKTDRGVAVLDEYDEGVCPTCCLTTCSHQCMDEENDDSE</sequence>
<dbReference type="InParanoid" id="F2UPP2"/>
<dbReference type="Proteomes" id="UP000007799">
    <property type="component" value="Unassembled WGS sequence"/>
</dbReference>
<dbReference type="GeneID" id="16069365"/>
<reference evidence="2" key="1">
    <citation type="submission" date="2009-08" db="EMBL/GenBank/DDBJ databases">
        <title>Annotation of Salpingoeca rosetta.</title>
        <authorList>
            <consortium name="The Broad Institute Genome Sequencing Platform"/>
            <person name="Russ C."/>
            <person name="Cuomo C."/>
            <person name="Burger G."/>
            <person name="Gray M.W."/>
            <person name="Holland P.W.H."/>
            <person name="King N."/>
            <person name="Lang F.B.F."/>
            <person name="Roger A.J."/>
            <person name="Ruiz-Trillo I."/>
            <person name="Young S.K."/>
            <person name="Zeng Q."/>
            <person name="Gargeya S."/>
            <person name="Alvarado L."/>
            <person name="Berlin A."/>
            <person name="Chapman S.B."/>
            <person name="Chen Z."/>
            <person name="Freedman E."/>
            <person name="Gellesch M."/>
            <person name="Goldberg J."/>
            <person name="Griggs A."/>
            <person name="Gujja S."/>
            <person name="Heilman E."/>
            <person name="Heiman D."/>
            <person name="Howarth C."/>
            <person name="Mehta T."/>
            <person name="Neiman D."/>
            <person name="Pearson M."/>
            <person name="Roberts A."/>
            <person name="Saif S."/>
            <person name="Shea T."/>
            <person name="Shenoy N."/>
            <person name="Sisk P."/>
            <person name="Stolte C."/>
            <person name="Sykes S."/>
            <person name="White J."/>
            <person name="Yandava C."/>
            <person name="Haas B."/>
            <person name="Nusbaum C."/>
            <person name="Birren B."/>
        </authorList>
    </citation>
    <scope>NUCLEOTIDE SEQUENCE [LARGE SCALE GENOMIC DNA]</scope>
    <source>
        <strain evidence="2">ATCC 50818</strain>
    </source>
</reference>
<gene>
    <name evidence="2" type="ORF">PTSG_10444</name>
</gene>
<evidence type="ECO:0000313" key="3">
    <source>
        <dbReference type="Proteomes" id="UP000007799"/>
    </source>
</evidence>
<protein>
    <submittedName>
        <fullName evidence="2">Uncharacterized protein</fullName>
    </submittedName>
</protein>
<evidence type="ECO:0000313" key="2">
    <source>
        <dbReference type="EMBL" id="EGD79597.1"/>
    </source>
</evidence>
<accession>F2UPP2</accession>
<evidence type="ECO:0000256" key="1">
    <source>
        <dbReference type="SAM" id="MobiDB-lite"/>
    </source>
</evidence>
<dbReference type="RefSeq" id="XP_004988825.1">
    <property type="nucleotide sequence ID" value="XM_004988768.1"/>
</dbReference>
<proteinExistence type="predicted"/>
<dbReference type="KEGG" id="sre:PTSG_10444"/>
<organism evidence="3">
    <name type="scientific">Salpingoeca rosetta (strain ATCC 50818 / BSB-021)</name>
    <dbReference type="NCBI Taxonomy" id="946362"/>
    <lineage>
        <taxon>Eukaryota</taxon>
        <taxon>Choanoflagellata</taxon>
        <taxon>Craspedida</taxon>
        <taxon>Salpingoecidae</taxon>
        <taxon>Salpingoeca</taxon>
    </lineage>
</organism>
<dbReference type="EMBL" id="GL832987">
    <property type="protein sequence ID" value="EGD79597.1"/>
    <property type="molecule type" value="Genomic_DNA"/>
</dbReference>
<feature type="compositionally biased region" description="Basic and acidic residues" evidence="1">
    <location>
        <begin position="1"/>
        <end position="15"/>
    </location>
</feature>
<dbReference type="AlphaFoldDB" id="F2UPP2"/>
<name>F2UPP2_SALR5</name>
<keyword evidence="3" id="KW-1185">Reference proteome</keyword>